<keyword evidence="3" id="KW-1185">Reference proteome</keyword>
<protein>
    <submittedName>
        <fullName evidence="2">Uncharacterized protein</fullName>
    </submittedName>
</protein>
<evidence type="ECO:0000313" key="3">
    <source>
        <dbReference type="Proteomes" id="UP001153269"/>
    </source>
</evidence>
<accession>A0A9N7TJU1</accession>
<dbReference type="AlphaFoldDB" id="A0A9N7TJU1"/>
<gene>
    <name evidence="2" type="ORF">PLEPLA_LOCUS2044</name>
</gene>
<dbReference type="EMBL" id="CADEAL010000099">
    <property type="protein sequence ID" value="CAB1414335.1"/>
    <property type="molecule type" value="Genomic_DNA"/>
</dbReference>
<evidence type="ECO:0000256" key="1">
    <source>
        <dbReference type="SAM" id="MobiDB-lite"/>
    </source>
</evidence>
<sequence>MIHHPDQTPLQSSVTVLRCLPGPTAAALVNPHDTESATLDPPPRPPMRDPQTVIHGAATEPLDLLVLASSGVFALLSMIQAELEATLRLKVNLTGNWFVLRVEIKGEESSFSS</sequence>
<evidence type="ECO:0000313" key="2">
    <source>
        <dbReference type="EMBL" id="CAB1414335.1"/>
    </source>
</evidence>
<feature type="region of interest" description="Disordered" evidence="1">
    <location>
        <begin position="26"/>
        <end position="52"/>
    </location>
</feature>
<organism evidence="2 3">
    <name type="scientific">Pleuronectes platessa</name>
    <name type="common">European plaice</name>
    <dbReference type="NCBI Taxonomy" id="8262"/>
    <lineage>
        <taxon>Eukaryota</taxon>
        <taxon>Metazoa</taxon>
        <taxon>Chordata</taxon>
        <taxon>Craniata</taxon>
        <taxon>Vertebrata</taxon>
        <taxon>Euteleostomi</taxon>
        <taxon>Actinopterygii</taxon>
        <taxon>Neopterygii</taxon>
        <taxon>Teleostei</taxon>
        <taxon>Neoteleostei</taxon>
        <taxon>Acanthomorphata</taxon>
        <taxon>Carangaria</taxon>
        <taxon>Pleuronectiformes</taxon>
        <taxon>Pleuronectoidei</taxon>
        <taxon>Pleuronectidae</taxon>
        <taxon>Pleuronectes</taxon>
    </lineage>
</organism>
<proteinExistence type="predicted"/>
<dbReference type="Proteomes" id="UP001153269">
    <property type="component" value="Unassembled WGS sequence"/>
</dbReference>
<reference evidence="2" key="1">
    <citation type="submission" date="2020-03" db="EMBL/GenBank/DDBJ databases">
        <authorList>
            <person name="Weist P."/>
        </authorList>
    </citation>
    <scope>NUCLEOTIDE SEQUENCE</scope>
</reference>
<name>A0A9N7TJU1_PLEPL</name>
<comment type="caution">
    <text evidence="2">The sequence shown here is derived from an EMBL/GenBank/DDBJ whole genome shotgun (WGS) entry which is preliminary data.</text>
</comment>